<reference evidence="2 3" key="1">
    <citation type="submission" date="2021-07" db="EMBL/GenBank/DDBJ databases">
        <title>Thermus aquaticus gen. n. and sp. n., a nonsporulating extreme thermophile.</title>
        <authorList>
            <person name="Hu C.-J."/>
            <person name="Li W.-J."/>
            <person name="Xian W.-D."/>
        </authorList>
    </citation>
    <scope>NUCLEOTIDE SEQUENCE [LARGE SCALE GENOMIC DNA]</scope>
    <source>
        <strain evidence="2 3">SYSU G05001</strain>
    </source>
</reference>
<dbReference type="NCBIfam" id="NF033634">
    <property type="entry name" value="SLATT_1"/>
    <property type="match status" value="1"/>
</dbReference>
<keyword evidence="1" id="KW-0812">Transmembrane</keyword>
<comment type="caution">
    <text evidence="2">The sequence shown here is derived from an EMBL/GenBank/DDBJ whole genome shotgun (WGS) entry which is preliminary data.</text>
</comment>
<dbReference type="Pfam" id="PF14015">
    <property type="entry name" value="DUF4231"/>
    <property type="match status" value="1"/>
</dbReference>
<organism evidence="2 3">
    <name type="scientific">Thermus brevis</name>
    <dbReference type="NCBI Taxonomy" id="2862456"/>
    <lineage>
        <taxon>Bacteria</taxon>
        <taxon>Thermotogati</taxon>
        <taxon>Deinococcota</taxon>
        <taxon>Deinococci</taxon>
        <taxon>Thermales</taxon>
        <taxon>Thermaceae</taxon>
        <taxon>Thermus</taxon>
    </lineage>
</organism>
<sequence>MERLEDQIAWYDRKSQHNQLWFKWLKGIVLLMAGLIPFLASIGAPSIWTAILGTLILVLESFQQLNQYQHNWITYRSTCEALKHEKYLYLGLAGPYADASNPHSLLAERVESIVSQENAKWVMAREATKKTLDKLGS</sequence>
<protein>
    <submittedName>
        <fullName evidence="2">DUF4231 domain-containing protein</fullName>
    </submittedName>
</protein>
<feature type="transmembrane region" description="Helical" evidence="1">
    <location>
        <begin position="21"/>
        <end position="40"/>
    </location>
</feature>
<proteinExistence type="predicted"/>
<name>A0ABS7A0G0_9DEIN</name>
<evidence type="ECO:0000313" key="3">
    <source>
        <dbReference type="Proteomes" id="UP000724268"/>
    </source>
</evidence>
<keyword evidence="1" id="KW-0472">Membrane</keyword>
<dbReference type="EMBL" id="JAHXRS010000024">
    <property type="protein sequence ID" value="MBW6395791.1"/>
    <property type="molecule type" value="Genomic_DNA"/>
</dbReference>
<gene>
    <name evidence="2" type="ORF">KZX47_11600</name>
</gene>
<dbReference type="RefSeq" id="WP_219760304.1">
    <property type="nucleotide sequence ID" value="NZ_JAHXRS010000024.1"/>
</dbReference>
<evidence type="ECO:0000256" key="1">
    <source>
        <dbReference type="SAM" id="Phobius"/>
    </source>
</evidence>
<feature type="transmembrane region" description="Helical" evidence="1">
    <location>
        <begin position="46"/>
        <end position="62"/>
    </location>
</feature>
<dbReference type="Proteomes" id="UP000724268">
    <property type="component" value="Unassembled WGS sequence"/>
</dbReference>
<dbReference type="InterPro" id="IPR025325">
    <property type="entry name" value="DUF4231"/>
</dbReference>
<accession>A0ABS7A0G0</accession>
<keyword evidence="3" id="KW-1185">Reference proteome</keyword>
<keyword evidence="1" id="KW-1133">Transmembrane helix</keyword>
<evidence type="ECO:0000313" key="2">
    <source>
        <dbReference type="EMBL" id="MBW6395791.1"/>
    </source>
</evidence>